<evidence type="ECO:0000256" key="4">
    <source>
        <dbReference type="ARBA" id="ARBA00022777"/>
    </source>
</evidence>
<dbReference type="RefSeq" id="WP_068006913.1">
    <property type="nucleotide sequence ID" value="NZ_FOFM01000013.1"/>
</dbReference>
<dbReference type="PANTHER" id="PTHR10534">
    <property type="entry name" value="PYRIDOXAL KINASE"/>
    <property type="match status" value="1"/>
</dbReference>
<keyword evidence="2 7" id="KW-0808">Transferase</keyword>
<evidence type="ECO:0000256" key="3">
    <source>
        <dbReference type="ARBA" id="ARBA00022741"/>
    </source>
</evidence>
<evidence type="ECO:0000256" key="1">
    <source>
        <dbReference type="ARBA" id="ARBA00012104"/>
    </source>
</evidence>
<keyword evidence="4 7" id="KW-0418">Kinase</keyword>
<keyword evidence="3" id="KW-0547">Nucleotide-binding</keyword>
<dbReference type="STRING" id="989403.SAMN05421798_11332"/>
<dbReference type="PANTHER" id="PTHR10534:SF2">
    <property type="entry name" value="PYRIDOXAL KINASE"/>
    <property type="match status" value="1"/>
</dbReference>
<dbReference type="InterPro" id="IPR029056">
    <property type="entry name" value="Ribokinase-like"/>
</dbReference>
<proteinExistence type="predicted"/>
<dbReference type="GO" id="GO:0005524">
    <property type="term" value="F:ATP binding"/>
    <property type="evidence" value="ECO:0007669"/>
    <property type="project" value="UniProtKB-KW"/>
</dbReference>
<dbReference type="CDD" id="cd01173">
    <property type="entry name" value="pyridoxal_pyridoxamine_kinase"/>
    <property type="match status" value="1"/>
</dbReference>
<dbReference type="Pfam" id="PF08543">
    <property type="entry name" value="Phos_pyr_kin"/>
    <property type="match status" value="1"/>
</dbReference>
<feature type="domain" description="Pyridoxamine kinase/Phosphomethylpyrimidine kinase" evidence="6">
    <location>
        <begin position="79"/>
        <end position="258"/>
    </location>
</feature>
<dbReference type="Gene3D" id="3.40.1190.20">
    <property type="match status" value="1"/>
</dbReference>
<dbReference type="GO" id="GO:0008478">
    <property type="term" value="F:pyridoxal kinase activity"/>
    <property type="evidence" value="ECO:0007669"/>
    <property type="project" value="UniProtKB-EC"/>
</dbReference>
<dbReference type="GO" id="GO:0009443">
    <property type="term" value="P:pyridoxal 5'-phosphate salvage"/>
    <property type="evidence" value="ECO:0007669"/>
    <property type="project" value="InterPro"/>
</dbReference>
<keyword evidence="5" id="KW-0067">ATP-binding</keyword>
<dbReference type="SUPFAM" id="SSF53613">
    <property type="entry name" value="Ribokinase-like"/>
    <property type="match status" value="1"/>
</dbReference>
<gene>
    <name evidence="7" type="primary">pdxY_1</name>
    <name evidence="7" type="ORF">PsAD2_02821</name>
</gene>
<organism evidence="7 8">
    <name type="scientific">Pseudovibrio axinellae</name>
    <dbReference type="NCBI Taxonomy" id="989403"/>
    <lineage>
        <taxon>Bacteria</taxon>
        <taxon>Pseudomonadati</taxon>
        <taxon>Pseudomonadota</taxon>
        <taxon>Alphaproteobacteria</taxon>
        <taxon>Hyphomicrobiales</taxon>
        <taxon>Stappiaceae</taxon>
        <taxon>Pseudovibrio</taxon>
    </lineage>
</organism>
<accession>A0A165XNM1</accession>
<dbReference type="InterPro" id="IPR004625">
    <property type="entry name" value="PyrdxlKinase"/>
</dbReference>
<comment type="caution">
    <text evidence="7">The sequence shown here is derived from an EMBL/GenBank/DDBJ whole genome shotgun (WGS) entry which is preliminary data.</text>
</comment>
<dbReference type="InterPro" id="IPR013749">
    <property type="entry name" value="PM/HMP-P_kinase-1"/>
</dbReference>
<dbReference type="NCBIfam" id="NF004398">
    <property type="entry name" value="PRK05756.1"/>
    <property type="match status" value="1"/>
</dbReference>
<evidence type="ECO:0000313" key="8">
    <source>
        <dbReference type="Proteomes" id="UP000076577"/>
    </source>
</evidence>
<sequence>MQGILSIQSHVTYGHAGNSCAVFPMQRMGHEVWAINTVQFSNHTQHPQGWTGQAHDARQISEIFEGLAKLKALSQIKGIVTGYLGGPSHCDVIVDIVQEVRRHNPECLYFCDPVMGAPDKGCIVSEGVAELLVNKVMPIADVIVPNQFELSQFIGEPIETLEQASQACLKAMAKGPKLVLAKHLHSVSQDAFTMMLSSENENYLAQRPHLAFERQPVGVGDLITSVFAAGYLNGLSEVEAFKHCNNAVYGVLKVTQEKGEWELQTIAAQQEFTSPTGQFDLTHL</sequence>
<dbReference type="EMBL" id="LMCB01000026">
    <property type="protein sequence ID" value="KZL17892.1"/>
    <property type="molecule type" value="Genomic_DNA"/>
</dbReference>
<evidence type="ECO:0000256" key="2">
    <source>
        <dbReference type="ARBA" id="ARBA00022679"/>
    </source>
</evidence>
<dbReference type="OrthoDB" id="9800808at2"/>
<dbReference type="PATRIC" id="fig|989403.3.peg.3021"/>
<evidence type="ECO:0000256" key="5">
    <source>
        <dbReference type="ARBA" id="ARBA00022840"/>
    </source>
</evidence>
<keyword evidence="8" id="KW-1185">Reference proteome</keyword>
<dbReference type="EC" id="2.7.1.35" evidence="1"/>
<evidence type="ECO:0000313" key="7">
    <source>
        <dbReference type="EMBL" id="KZL17892.1"/>
    </source>
</evidence>
<dbReference type="AlphaFoldDB" id="A0A165XNM1"/>
<reference evidence="7 8" key="1">
    <citation type="journal article" date="2016" name="Front. Microbiol.">
        <title>Comparative Genomic Analysis Reveals a Diverse Repertoire of Genes Involved in Prokaryote-Eukaryote Interactions within the Pseudovibrio Genus.</title>
        <authorList>
            <person name="Romano S."/>
            <person name="Fernandez-Guerra A."/>
            <person name="Reen F.J."/>
            <person name="Glockner F.O."/>
            <person name="Crowley S.P."/>
            <person name="O'Sullivan O."/>
            <person name="Cotter P.D."/>
            <person name="Adams C."/>
            <person name="Dobson A.D."/>
            <person name="O'Gara F."/>
        </authorList>
    </citation>
    <scope>NUCLEOTIDE SEQUENCE [LARGE SCALE GENOMIC DNA]</scope>
    <source>
        <strain evidence="7 8">Ad2</strain>
    </source>
</reference>
<evidence type="ECO:0000259" key="6">
    <source>
        <dbReference type="Pfam" id="PF08543"/>
    </source>
</evidence>
<dbReference type="GO" id="GO:0005829">
    <property type="term" value="C:cytosol"/>
    <property type="evidence" value="ECO:0007669"/>
    <property type="project" value="TreeGrafter"/>
</dbReference>
<name>A0A165XNM1_9HYPH</name>
<dbReference type="NCBIfam" id="TIGR00687">
    <property type="entry name" value="pyridox_kin"/>
    <property type="match status" value="1"/>
</dbReference>
<dbReference type="Proteomes" id="UP000076577">
    <property type="component" value="Unassembled WGS sequence"/>
</dbReference>
<protein>
    <recommendedName>
        <fullName evidence="1">pyridoxal kinase</fullName>
        <ecNumber evidence="1">2.7.1.35</ecNumber>
    </recommendedName>
</protein>